<dbReference type="EMBL" id="CAFBQZ010000003">
    <property type="protein sequence ID" value="CAB5069927.1"/>
    <property type="molecule type" value="Genomic_DNA"/>
</dbReference>
<evidence type="ECO:0000313" key="14">
    <source>
        <dbReference type="EMBL" id="CAB5069927.1"/>
    </source>
</evidence>
<gene>
    <name evidence="5" type="ORF">UFOPK1773_00114</name>
    <name evidence="6" type="ORF">UFOPK2288_00205</name>
    <name evidence="7" type="ORF">UFOPK2589_00147</name>
    <name evidence="8" type="ORF">UFOPK2931_00179</name>
    <name evidence="9" type="ORF">UFOPK3056_00300</name>
    <name evidence="10" type="ORF">UFOPK3287_00301</name>
    <name evidence="11" type="ORF">UFOPK3558_00159</name>
    <name evidence="12" type="ORF">UFOPK3916_00353</name>
    <name evidence="13" type="ORF">UFOPK4074_00108</name>
    <name evidence="14" type="ORF">UFOPK4372_00110</name>
</gene>
<dbReference type="AlphaFoldDB" id="A0A6J7BS93"/>
<comment type="similarity">
    <text evidence="3">Belongs to the acetyltransferase family. RimJ subfamily.</text>
</comment>
<evidence type="ECO:0000313" key="7">
    <source>
        <dbReference type="EMBL" id="CAB4689222.1"/>
    </source>
</evidence>
<evidence type="ECO:0000313" key="11">
    <source>
        <dbReference type="EMBL" id="CAB4891947.1"/>
    </source>
</evidence>
<evidence type="ECO:0000256" key="3">
    <source>
        <dbReference type="ARBA" id="ARBA00038502"/>
    </source>
</evidence>
<name>A0A6J7BS93_9ZZZZ</name>
<proteinExistence type="inferred from homology"/>
<evidence type="ECO:0000259" key="4">
    <source>
        <dbReference type="PROSITE" id="PS51186"/>
    </source>
</evidence>
<evidence type="ECO:0000313" key="10">
    <source>
        <dbReference type="EMBL" id="CAB4848340.1"/>
    </source>
</evidence>
<dbReference type="SUPFAM" id="SSF55729">
    <property type="entry name" value="Acyl-CoA N-acyltransferases (Nat)"/>
    <property type="match status" value="1"/>
</dbReference>
<dbReference type="EMBL" id="CAFAAR010000014">
    <property type="protein sequence ID" value="CAB4797813.1"/>
    <property type="molecule type" value="Genomic_DNA"/>
</dbReference>
<dbReference type="EMBL" id="CAFBOE010000016">
    <property type="protein sequence ID" value="CAB4970450.1"/>
    <property type="molecule type" value="Genomic_DNA"/>
</dbReference>
<dbReference type="InterPro" id="IPR000182">
    <property type="entry name" value="GNAT_dom"/>
</dbReference>
<dbReference type="PANTHER" id="PTHR43792">
    <property type="entry name" value="GNAT FAMILY, PUTATIVE (AFU_ORTHOLOGUE AFUA_3G00765)-RELATED-RELATED"/>
    <property type="match status" value="1"/>
</dbReference>
<dbReference type="EMBL" id="CAFBPG010000004">
    <property type="protein sequence ID" value="CAB5002573.1"/>
    <property type="molecule type" value="Genomic_DNA"/>
</dbReference>
<dbReference type="EMBL" id="CAEZZZ010000004">
    <property type="protein sequence ID" value="CAB4771632.1"/>
    <property type="molecule type" value="Genomic_DNA"/>
</dbReference>
<protein>
    <submittedName>
        <fullName evidence="10">Unannotated protein</fullName>
    </submittedName>
</protein>
<reference evidence="10" key="1">
    <citation type="submission" date="2020-05" db="EMBL/GenBank/DDBJ databases">
        <authorList>
            <person name="Chiriac C."/>
            <person name="Salcher M."/>
            <person name="Ghai R."/>
            <person name="Kavagutti S V."/>
        </authorList>
    </citation>
    <scope>NUCLEOTIDE SEQUENCE</scope>
</reference>
<organism evidence="10">
    <name type="scientific">freshwater metagenome</name>
    <dbReference type="NCBI Taxonomy" id="449393"/>
    <lineage>
        <taxon>unclassified sequences</taxon>
        <taxon>metagenomes</taxon>
        <taxon>ecological metagenomes</taxon>
    </lineage>
</organism>
<evidence type="ECO:0000313" key="13">
    <source>
        <dbReference type="EMBL" id="CAB5002573.1"/>
    </source>
</evidence>
<dbReference type="Gene3D" id="3.40.630.30">
    <property type="match status" value="1"/>
</dbReference>
<dbReference type="EMBL" id="CAFBMI010000006">
    <property type="protein sequence ID" value="CAB4891947.1"/>
    <property type="molecule type" value="Genomic_DNA"/>
</dbReference>
<dbReference type="EMBL" id="CAEZXT010000005">
    <property type="protein sequence ID" value="CAB4689222.1"/>
    <property type="molecule type" value="Genomic_DNA"/>
</dbReference>
<feature type="domain" description="N-acetyltransferase" evidence="4">
    <location>
        <begin position="18"/>
        <end position="191"/>
    </location>
</feature>
<dbReference type="EMBL" id="CAFBJH010000010">
    <property type="protein sequence ID" value="CAB4848340.1"/>
    <property type="molecule type" value="Genomic_DNA"/>
</dbReference>
<dbReference type="Pfam" id="PF13302">
    <property type="entry name" value="Acetyltransf_3"/>
    <property type="match status" value="1"/>
</dbReference>
<evidence type="ECO:0000313" key="12">
    <source>
        <dbReference type="EMBL" id="CAB4970450.1"/>
    </source>
</evidence>
<dbReference type="GO" id="GO:0008999">
    <property type="term" value="F:protein-N-terminal-alanine acetyltransferase activity"/>
    <property type="evidence" value="ECO:0007669"/>
    <property type="project" value="TreeGrafter"/>
</dbReference>
<sequence length="194" mass="22619">MEKFSTHHWPVVIKFGSLELRPLRLRDRMQWNRVRNGNRDWLKPWEATLPRIPGEDDTVNLPSYLQMISAYNREGRAQRSISLAIWFEGRLVGQISMGGIIFGALRGAHIGYWIDQAYCNRGLTTQSVDLLTEYGFSSLQLHRIEINLRPENIASRRVAEKAGYKLEGERPRYLHIDGQWRDHLCFVRENPSIS</sequence>
<dbReference type="EMBL" id="CAEZWS010000006">
    <property type="protein sequence ID" value="CAB4657426.1"/>
    <property type="molecule type" value="Genomic_DNA"/>
</dbReference>
<keyword evidence="2" id="KW-0012">Acyltransferase</keyword>
<evidence type="ECO:0000313" key="8">
    <source>
        <dbReference type="EMBL" id="CAB4771632.1"/>
    </source>
</evidence>
<dbReference type="GO" id="GO:0005737">
    <property type="term" value="C:cytoplasm"/>
    <property type="evidence" value="ECO:0007669"/>
    <property type="project" value="TreeGrafter"/>
</dbReference>
<evidence type="ECO:0000313" key="5">
    <source>
        <dbReference type="EMBL" id="CAB4580454.1"/>
    </source>
</evidence>
<keyword evidence="1" id="KW-0808">Transferase</keyword>
<evidence type="ECO:0000256" key="1">
    <source>
        <dbReference type="ARBA" id="ARBA00022679"/>
    </source>
</evidence>
<dbReference type="PANTHER" id="PTHR43792:SF8">
    <property type="entry name" value="[RIBOSOMAL PROTEIN US5]-ALANINE N-ACETYLTRANSFERASE"/>
    <property type="match status" value="1"/>
</dbReference>
<evidence type="ECO:0000256" key="2">
    <source>
        <dbReference type="ARBA" id="ARBA00023315"/>
    </source>
</evidence>
<dbReference type="PROSITE" id="PS51186">
    <property type="entry name" value="GNAT"/>
    <property type="match status" value="1"/>
</dbReference>
<dbReference type="EMBL" id="CAEZUA010000003">
    <property type="protein sequence ID" value="CAB4580454.1"/>
    <property type="molecule type" value="Genomic_DNA"/>
</dbReference>
<dbReference type="InterPro" id="IPR051531">
    <property type="entry name" value="N-acetyltransferase"/>
</dbReference>
<dbReference type="InterPro" id="IPR016181">
    <property type="entry name" value="Acyl_CoA_acyltransferase"/>
</dbReference>
<evidence type="ECO:0000313" key="9">
    <source>
        <dbReference type="EMBL" id="CAB4797813.1"/>
    </source>
</evidence>
<evidence type="ECO:0000313" key="6">
    <source>
        <dbReference type="EMBL" id="CAB4657426.1"/>
    </source>
</evidence>
<accession>A0A6J7BS93</accession>